<dbReference type="EMBL" id="KZ308271">
    <property type="protein sequence ID" value="KAG8226188.1"/>
    <property type="molecule type" value="Genomic_DNA"/>
</dbReference>
<accession>A0A8K0NYH2</accession>
<gene>
    <name evidence="1" type="ORF">J437_LFUL012472</name>
</gene>
<keyword evidence="2" id="KW-1185">Reference proteome</keyword>
<organism evidence="1 2">
    <name type="scientific">Ladona fulva</name>
    <name type="common">Scarce chaser dragonfly</name>
    <name type="synonym">Libellula fulva</name>
    <dbReference type="NCBI Taxonomy" id="123851"/>
    <lineage>
        <taxon>Eukaryota</taxon>
        <taxon>Metazoa</taxon>
        <taxon>Ecdysozoa</taxon>
        <taxon>Arthropoda</taxon>
        <taxon>Hexapoda</taxon>
        <taxon>Insecta</taxon>
        <taxon>Pterygota</taxon>
        <taxon>Palaeoptera</taxon>
        <taxon>Odonata</taxon>
        <taxon>Epiprocta</taxon>
        <taxon>Anisoptera</taxon>
        <taxon>Libelluloidea</taxon>
        <taxon>Libellulidae</taxon>
        <taxon>Ladona</taxon>
    </lineage>
</organism>
<reference evidence="1" key="2">
    <citation type="submission" date="2017-10" db="EMBL/GenBank/DDBJ databases">
        <title>Ladona fulva Genome sequencing and assembly.</title>
        <authorList>
            <person name="Murali S."/>
            <person name="Richards S."/>
            <person name="Bandaranaike D."/>
            <person name="Bellair M."/>
            <person name="Blankenburg K."/>
            <person name="Chao H."/>
            <person name="Dinh H."/>
            <person name="Doddapaneni H."/>
            <person name="Dugan-Rocha S."/>
            <person name="Elkadiri S."/>
            <person name="Gnanaolivu R."/>
            <person name="Hernandez B."/>
            <person name="Skinner E."/>
            <person name="Javaid M."/>
            <person name="Lee S."/>
            <person name="Li M."/>
            <person name="Ming W."/>
            <person name="Munidasa M."/>
            <person name="Muniz J."/>
            <person name="Nguyen L."/>
            <person name="Hughes D."/>
            <person name="Osuji N."/>
            <person name="Pu L.-L."/>
            <person name="Puazo M."/>
            <person name="Qu C."/>
            <person name="Quiroz J."/>
            <person name="Raj R."/>
            <person name="Weissenberger G."/>
            <person name="Xin Y."/>
            <person name="Zou X."/>
            <person name="Han Y."/>
            <person name="Worley K."/>
            <person name="Muzny D."/>
            <person name="Gibbs R."/>
        </authorList>
    </citation>
    <scope>NUCLEOTIDE SEQUENCE</scope>
    <source>
        <strain evidence="1">Sampled in the wild</strain>
    </source>
</reference>
<evidence type="ECO:0000313" key="1">
    <source>
        <dbReference type="EMBL" id="KAG8226188.1"/>
    </source>
</evidence>
<dbReference type="Proteomes" id="UP000792457">
    <property type="component" value="Unassembled WGS sequence"/>
</dbReference>
<sequence length="83" mass="9322">MQPIDNIVFQKHVDARVNILNGATNENSALASPRLTLPFFLIFRVPRESKTPDRANLFVGYVLVTAIRLAENLNISIDPLLFT</sequence>
<name>A0A8K0NYH2_LADFU</name>
<dbReference type="AlphaFoldDB" id="A0A8K0NYH2"/>
<proteinExistence type="predicted"/>
<evidence type="ECO:0000313" key="2">
    <source>
        <dbReference type="Proteomes" id="UP000792457"/>
    </source>
</evidence>
<reference evidence="1" key="1">
    <citation type="submission" date="2013-04" db="EMBL/GenBank/DDBJ databases">
        <authorList>
            <person name="Qu J."/>
            <person name="Murali S.C."/>
            <person name="Bandaranaike D."/>
            <person name="Bellair M."/>
            <person name="Blankenburg K."/>
            <person name="Chao H."/>
            <person name="Dinh H."/>
            <person name="Doddapaneni H."/>
            <person name="Downs B."/>
            <person name="Dugan-Rocha S."/>
            <person name="Elkadiri S."/>
            <person name="Gnanaolivu R.D."/>
            <person name="Hernandez B."/>
            <person name="Javaid M."/>
            <person name="Jayaseelan J.C."/>
            <person name="Lee S."/>
            <person name="Li M."/>
            <person name="Ming W."/>
            <person name="Munidasa M."/>
            <person name="Muniz J."/>
            <person name="Nguyen L."/>
            <person name="Ongeri F."/>
            <person name="Osuji N."/>
            <person name="Pu L.-L."/>
            <person name="Puazo M."/>
            <person name="Qu C."/>
            <person name="Quiroz J."/>
            <person name="Raj R."/>
            <person name="Weissenberger G."/>
            <person name="Xin Y."/>
            <person name="Zou X."/>
            <person name="Han Y."/>
            <person name="Richards S."/>
            <person name="Worley K."/>
            <person name="Muzny D."/>
            <person name="Gibbs R."/>
        </authorList>
    </citation>
    <scope>NUCLEOTIDE SEQUENCE</scope>
    <source>
        <strain evidence="1">Sampled in the wild</strain>
    </source>
</reference>
<protein>
    <submittedName>
        <fullName evidence="1">Uncharacterized protein</fullName>
    </submittedName>
</protein>
<comment type="caution">
    <text evidence="1">The sequence shown here is derived from an EMBL/GenBank/DDBJ whole genome shotgun (WGS) entry which is preliminary data.</text>
</comment>